<reference evidence="1" key="1">
    <citation type="journal article" date="2022" name="Int. J. Mol. Sci.">
        <title>Draft Genome of Tanacetum Coccineum: Genomic Comparison of Closely Related Tanacetum-Family Plants.</title>
        <authorList>
            <person name="Yamashiro T."/>
            <person name="Shiraishi A."/>
            <person name="Nakayama K."/>
            <person name="Satake H."/>
        </authorList>
    </citation>
    <scope>NUCLEOTIDE SEQUENCE</scope>
</reference>
<accession>A0ABQ5ECM9</accession>
<protein>
    <submittedName>
        <fullName evidence="1">Uncharacterized protein</fullName>
    </submittedName>
</protein>
<feature type="non-terminal residue" evidence="1">
    <location>
        <position position="84"/>
    </location>
</feature>
<reference evidence="1" key="2">
    <citation type="submission" date="2022-01" db="EMBL/GenBank/DDBJ databases">
        <authorList>
            <person name="Yamashiro T."/>
            <person name="Shiraishi A."/>
            <person name="Satake H."/>
            <person name="Nakayama K."/>
        </authorList>
    </citation>
    <scope>NUCLEOTIDE SEQUENCE</scope>
</reference>
<dbReference type="Proteomes" id="UP001151760">
    <property type="component" value="Unassembled WGS sequence"/>
</dbReference>
<keyword evidence="2" id="KW-1185">Reference proteome</keyword>
<evidence type="ECO:0000313" key="1">
    <source>
        <dbReference type="EMBL" id="GJT48643.1"/>
    </source>
</evidence>
<sequence length="84" mass="9565">MSNSNTNLQTQSSNALHNAIMEAGSKDRPPMLAPGNYVQWKSRIKRYIDTKPNRELIHYSLQNPPYIYQWAEKTVPVAEGSSET</sequence>
<proteinExistence type="predicted"/>
<organism evidence="1 2">
    <name type="scientific">Tanacetum coccineum</name>
    <dbReference type="NCBI Taxonomy" id="301880"/>
    <lineage>
        <taxon>Eukaryota</taxon>
        <taxon>Viridiplantae</taxon>
        <taxon>Streptophyta</taxon>
        <taxon>Embryophyta</taxon>
        <taxon>Tracheophyta</taxon>
        <taxon>Spermatophyta</taxon>
        <taxon>Magnoliopsida</taxon>
        <taxon>eudicotyledons</taxon>
        <taxon>Gunneridae</taxon>
        <taxon>Pentapetalae</taxon>
        <taxon>asterids</taxon>
        <taxon>campanulids</taxon>
        <taxon>Asterales</taxon>
        <taxon>Asteraceae</taxon>
        <taxon>Asteroideae</taxon>
        <taxon>Anthemideae</taxon>
        <taxon>Anthemidinae</taxon>
        <taxon>Tanacetum</taxon>
    </lineage>
</organism>
<comment type="caution">
    <text evidence="1">The sequence shown here is derived from an EMBL/GenBank/DDBJ whole genome shotgun (WGS) entry which is preliminary data.</text>
</comment>
<evidence type="ECO:0000313" key="2">
    <source>
        <dbReference type="Proteomes" id="UP001151760"/>
    </source>
</evidence>
<name>A0ABQ5ECM9_9ASTR</name>
<dbReference type="EMBL" id="BQNB010016171">
    <property type="protein sequence ID" value="GJT48643.1"/>
    <property type="molecule type" value="Genomic_DNA"/>
</dbReference>
<gene>
    <name evidence="1" type="ORF">Tco_0974800</name>
</gene>